<dbReference type="SUPFAM" id="SSF54373">
    <property type="entry name" value="FAD-linked reductases, C-terminal domain"/>
    <property type="match status" value="1"/>
</dbReference>
<dbReference type="InterPro" id="IPR036188">
    <property type="entry name" value="FAD/NAD-bd_sf"/>
</dbReference>
<organism evidence="3 4">
    <name type="scientific">Paracoccus aestuarii</name>
    <dbReference type="NCBI Taxonomy" id="453842"/>
    <lineage>
        <taxon>Bacteria</taxon>
        <taxon>Pseudomonadati</taxon>
        <taxon>Pseudomonadota</taxon>
        <taxon>Alphaproteobacteria</taxon>
        <taxon>Rhodobacterales</taxon>
        <taxon>Paracoccaceae</taxon>
        <taxon>Paracoccus</taxon>
    </lineage>
</organism>
<dbReference type="AlphaFoldDB" id="A0A418ZSC0"/>
<dbReference type="PANTHER" id="PTHR13847">
    <property type="entry name" value="SARCOSINE DEHYDROGENASE-RELATED"/>
    <property type="match status" value="1"/>
</dbReference>
<keyword evidence="4" id="KW-1185">Reference proteome</keyword>
<reference evidence="3 4" key="1">
    <citation type="submission" date="2018-09" db="EMBL/GenBank/DDBJ databases">
        <title>Paracoccus onubensis nov. sp. a moderate halophilic bacterium isolated from Gruta de las Maravillas (Aracena, Spain).</title>
        <authorList>
            <person name="Jurado V."/>
            <person name="Gutierrez-Patricio S."/>
            <person name="Gonzalez-Pimentel J.L."/>
            <person name="Laiz L."/>
            <person name="Saiz-Jimenez C."/>
        </authorList>
    </citation>
    <scope>NUCLEOTIDE SEQUENCE [LARGE SCALE GENOMIC DNA]</scope>
    <source>
        <strain evidence="3 4">DSM 19484</strain>
    </source>
</reference>
<dbReference type="Gene3D" id="3.50.50.60">
    <property type="entry name" value="FAD/NAD(P)-binding domain"/>
    <property type="match status" value="2"/>
</dbReference>
<evidence type="ECO:0000259" key="2">
    <source>
        <dbReference type="Pfam" id="PF01266"/>
    </source>
</evidence>
<sequence length="343" mass="35790">MARVIHVAGAGVFGLAAAWALTRRGAAVRVFEARTIGAGSSGGHVGALAPHAPDPWNPKKALQLTSLLAAPDFWPGVEAASGLPTGYARTGRLQPVPDARMAEHLPERIAAAARHWPAGMGMTLTRDPQGPLIPPSPTGLWLHDGLTARLNPRAALAALAQALRQAGVPITEDTPAPQDHAPTLWATGTPGLEALNTALDRRIGQGVKGQSLLLAHAVPDSPQIFADGLHIVPHADGTTAIGSTSENAWDHPDPDHQADDLLARAITLCPALATAPVLDIWAGLRPRARSRAPILAPWPGRPGHLIANGGFKIGFGMAPLIADLAARIMLDDHQDIPDLFALP</sequence>
<proteinExistence type="predicted"/>
<dbReference type="GO" id="GO:0005737">
    <property type="term" value="C:cytoplasm"/>
    <property type="evidence" value="ECO:0007669"/>
    <property type="project" value="TreeGrafter"/>
</dbReference>
<dbReference type="SUPFAM" id="SSF51905">
    <property type="entry name" value="FAD/NAD(P)-binding domain"/>
    <property type="match status" value="1"/>
</dbReference>
<comment type="caution">
    <text evidence="3">The sequence shown here is derived from an EMBL/GenBank/DDBJ whole genome shotgun (WGS) entry which is preliminary data.</text>
</comment>
<dbReference type="Proteomes" id="UP000285530">
    <property type="component" value="Unassembled WGS sequence"/>
</dbReference>
<evidence type="ECO:0000313" key="4">
    <source>
        <dbReference type="Proteomes" id="UP000285530"/>
    </source>
</evidence>
<evidence type="ECO:0000313" key="3">
    <source>
        <dbReference type="EMBL" id="RJL00170.1"/>
    </source>
</evidence>
<dbReference type="Pfam" id="PF01266">
    <property type="entry name" value="DAO"/>
    <property type="match status" value="1"/>
</dbReference>
<dbReference type="OrthoDB" id="7818064at2"/>
<name>A0A418ZSC0_9RHOB</name>
<protein>
    <submittedName>
        <fullName evidence="3">FAD-dependent oxidoreductase</fullName>
    </submittedName>
</protein>
<accession>A0A418ZSC0</accession>
<keyword evidence="1" id="KW-0560">Oxidoreductase</keyword>
<dbReference type="RefSeq" id="WP_119887086.1">
    <property type="nucleotide sequence ID" value="NZ_CP067169.1"/>
</dbReference>
<dbReference type="Gene3D" id="3.30.9.10">
    <property type="entry name" value="D-Amino Acid Oxidase, subunit A, domain 2"/>
    <property type="match status" value="2"/>
</dbReference>
<feature type="domain" description="FAD dependent oxidoreductase" evidence="2">
    <location>
        <begin position="7"/>
        <end position="327"/>
    </location>
</feature>
<dbReference type="GO" id="GO:0016491">
    <property type="term" value="F:oxidoreductase activity"/>
    <property type="evidence" value="ECO:0007669"/>
    <property type="project" value="UniProtKB-KW"/>
</dbReference>
<evidence type="ECO:0000256" key="1">
    <source>
        <dbReference type="ARBA" id="ARBA00023002"/>
    </source>
</evidence>
<dbReference type="InterPro" id="IPR006076">
    <property type="entry name" value="FAD-dep_OxRdtase"/>
</dbReference>
<gene>
    <name evidence="3" type="ORF">D3P06_13725</name>
</gene>
<dbReference type="PANTHER" id="PTHR13847:SF289">
    <property type="entry name" value="GLYCINE OXIDASE"/>
    <property type="match status" value="1"/>
</dbReference>
<dbReference type="EMBL" id="QZEV01000082">
    <property type="protein sequence ID" value="RJL00170.1"/>
    <property type="molecule type" value="Genomic_DNA"/>
</dbReference>